<dbReference type="AlphaFoldDB" id="A0A150FX50"/>
<comment type="caution">
    <text evidence="1">The sequence shown here is derived from an EMBL/GenBank/DDBJ whole genome shotgun (WGS) entry which is preliminary data.</text>
</comment>
<keyword evidence="2" id="KW-1185">Reference proteome</keyword>
<proteinExistence type="predicted"/>
<dbReference type="SUPFAM" id="SSF55961">
    <property type="entry name" value="Bet v1-like"/>
    <property type="match status" value="1"/>
</dbReference>
<evidence type="ECO:0000313" key="2">
    <source>
        <dbReference type="Proteomes" id="UP000075714"/>
    </source>
</evidence>
<evidence type="ECO:0000313" key="1">
    <source>
        <dbReference type="EMBL" id="KXZ42158.1"/>
    </source>
</evidence>
<gene>
    <name evidence="1" type="ORF">GPECTOR_194g326</name>
</gene>
<evidence type="ECO:0008006" key="3">
    <source>
        <dbReference type="Google" id="ProtNLM"/>
    </source>
</evidence>
<dbReference type="InterPro" id="IPR023393">
    <property type="entry name" value="START-like_dom_sf"/>
</dbReference>
<protein>
    <recommendedName>
        <fullName evidence="3">Coenzyme Q-binding protein COQ10 START domain-containing protein</fullName>
    </recommendedName>
</protein>
<sequence>MKRTGSDNAQERAVTADALSEGADMVSTAVGAADVAWAPLTSDTIKDKKSRELLPYDLKTHDVKAHLKDRTTAVVDMRAVVDAPHDVLFNLLADPHQHESIFEAIESAKAELVSEDGPVRRWRLDYRARWKFWKVGGVCDNRLWMTTDSDRGTVSFVLREPGFLRKYEGTWTITGPHGGGPGSATTGRRHQLAAAGAPALPKTPCAVTPAPRPGLLGAFAAINNPFLNVSVKNPFGFHMFCLTAAADSAAAPPALPAAAAAATDPWVASSLLAAPRSPTTIVVHKALSPKVAPPFPINQVLKGHACGQVNDMLEGLLFATARKISETELEGTTSDEASRSRRR</sequence>
<name>A0A150FX50_GONPE</name>
<dbReference type="Proteomes" id="UP000075714">
    <property type="component" value="Unassembled WGS sequence"/>
</dbReference>
<organism evidence="1 2">
    <name type="scientific">Gonium pectorale</name>
    <name type="common">Green alga</name>
    <dbReference type="NCBI Taxonomy" id="33097"/>
    <lineage>
        <taxon>Eukaryota</taxon>
        <taxon>Viridiplantae</taxon>
        <taxon>Chlorophyta</taxon>
        <taxon>core chlorophytes</taxon>
        <taxon>Chlorophyceae</taxon>
        <taxon>CS clade</taxon>
        <taxon>Chlamydomonadales</taxon>
        <taxon>Volvocaceae</taxon>
        <taxon>Gonium</taxon>
    </lineage>
</organism>
<dbReference type="EMBL" id="LSYV01000193">
    <property type="protein sequence ID" value="KXZ42158.1"/>
    <property type="molecule type" value="Genomic_DNA"/>
</dbReference>
<dbReference type="Gene3D" id="3.30.530.20">
    <property type="match status" value="1"/>
</dbReference>
<dbReference type="PANTHER" id="PTHR31385:SF1">
    <property type="entry name" value="PUTATIVE (DUF220)-RELATED"/>
    <property type="match status" value="1"/>
</dbReference>
<dbReference type="PANTHER" id="PTHR31385">
    <property type="entry name" value="PUTATIVE (DUF220)-RELATED"/>
    <property type="match status" value="1"/>
</dbReference>
<dbReference type="OrthoDB" id="530906at2759"/>
<reference evidence="2" key="1">
    <citation type="journal article" date="2016" name="Nat. Commun.">
        <title>The Gonium pectorale genome demonstrates co-option of cell cycle regulation during the evolution of multicellularity.</title>
        <authorList>
            <person name="Hanschen E.R."/>
            <person name="Marriage T.N."/>
            <person name="Ferris P.J."/>
            <person name="Hamaji T."/>
            <person name="Toyoda A."/>
            <person name="Fujiyama A."/>
            <person name="Neme R."/>
            <person name="Noguchi H."/>
            <person name="Minakuchi Y."/>
            <person name="Suzuki M."/>
            <person name="Kawai-Toyooka H."/>
            <person name="Smith D.R."/>
            <person name="Sparks H."/>
            <person name="Anderson J."/>
            <person name="Bakaric R."/>
            <person name="Luria V."/>
            <person name="Karger A."/>
            <person name="Kirschner M.W."/>
            <person name="Durand P.M."/>
            <person name="Michod R.E."/>
            <person name="Nozaki H."/>
            <person name="Olson B.J."/>
        </authorList>
    </citation>
    <scope>NUCLEOTIDE SEQUENCE [LARGE SCALE GENOMIC DNA]</scope>
    <source>
        <strain evidence="2">NIES-2863</strain>
    </source>
</reference>
<accession>A0A150FX50</accession>